<organism evidence="2 3">
    <name type="scientific">Methanobrevibacter woesei</name>
    <dbReference type="NCBI Taxonomy" id="190976"/>
    <lineage>
        <taxon>Archaea</taxon>
        <taxon>Methanobacteriati</taxon>
        <taxon>Methanobacteriota</taxon>
        <taxon>Methanomada group</taxon>
        <taxon>Methanobacteria</taxon>
        <taxon>Methanobacteriales</taxon>
        <taxon>Methanobacteriaceae</taxon>
        <taxon>Methanobrevibacter</taxon>
    </lineage>
</organism>
<keyword evidence="3" id="KW-1185">Reference proteome</keyword>
<evidence type="ECO:0000313" key="2">
    <source>
        <dbReference type="EMBL" id="PWB84747.1"/>
    </source>
</evidence>
<evidence type="ECO:0000313" key="3">
    <source>
        <dbReference type="Proteomes" id="UP000245577"/>
    </source>
</evidence>
<proteinExistence type="predicted"/>
<dbReference type="InterPro" id="IPR001173">
    <property type="entry name" value="Glyco_trans_2-like"/>
</dbReference>
<comment type="caution">
    <text evidence="2">The sequence shown here is derived from an EMBL/GenBank/DDBJ whole genome shotgun (WGS) entry which is preliminary data.</text>
</comment>
<dbReference type="EC" id="2.4.1.289" evidence="2"/>
<dbReference type="EMBL" id="MZGU01000007">
    <property type="protein sequence ID" value="PWB84747.1"/>
    <property type="molecule type" value="Genomic_DNA"/>
</dbReference>
<dbReference type="SUPFAM" id="SSF53448">
    <property type="entry name" value="Nucleotide-diphospho-sugar transferases"/>
    <property type="match status" value="1"/>
</dbReference>
<keyword evidence="2" id="KW-0808">Transferase</keyword>
<name>A0A2U1S5H2_9EURY</name>
<dbReference type="CDD" id="cd04186">
    <property type="entry name" value="GT_2_like_c"/>
    <property type="match status" value="1"/>
</dbReference>
<dbReference type="PANTHER" id="PTHR43179">
    <property type="entry name" value="RHAMNOSYLTRANSFERASE WBBL"/>
    <property type="match status" value="1"/>
</dbReference>
<dbReference type="PANTHER" id="PTHR43179:SF7">
    <property type="entry name" value="RHAMNOSYLTRANSFERASE WBBL"/>
    <property type="match status" value="1"/>
</dbReference>
<accession>A0A2U1S5H2</accession>
<dbReference type="OrthoDB" id="46222at2157"/>
<dbReference type="RefSeq" id="WP_116670292.1">
    <property type="nucleotide sequence ID" value="NZ_MZGU01000007.1"/>
</dbReference>
<dbReference type="Gene3D" id="3.90.550.10">
    <property type="entry name" value="Spore Coat Polysaccharide Biosynthesis Protein SpsA, Chain A"/>
    <property type="match status" value="1"/>
</dbReference>
<protein>
    <submittedName>
        <fullName evidence="2">N-acetylglucosaminyl-diphospho-decaprenol L-rhamnosyltransferase</fullName>
        <ecNumber evidence="2">2.4.1.289</ecNumber>
    </submittedName>
</protein>
<gene>
    <name evidence="2" type="primary">wbbL_2</name>
    <name evidence="2" type="ORF">MBBWO_15130</name>
</gene>
<evidence type="ECO:0000259" key="1">
    <source>
        <dbReference type="Pfam" id="PF00535"/>
    </source>
</evidence>
<dbReference type="InterPro" id="IPR029044">
    <property type="entry name" value="Nucleotide-diphossugar_trans"/>
</dbReference>
<dbReference type="Proteomes" id="UP000245577">
    <property type="component" value="Unassembled WGS sequence"/>
</dbReference>
<keyword evidence="2" id="KW-0328">Glycosyltransferase</keyword>
<sequence>MSDISILEFLKKSKFNLKKANYYKEMYSKIMELGLFDEGFYLSSYPHIKNSGMDPLVHYLFYGYKEGKKPTASFDMEGYLKKFPEIEKNNLNPIIHYIENNNEGFIKKSNPFEAKKERILSTNLSFLNNYEFDEEPLVSIIILNRNGLNHLKVLFKDFDKKTNYSNYEIIVVDNASCDHSVEYLYSLKKDLPIEVIENTENVSFSKGNNDAAKIANGEYLLLLNNDIEPTYGWLNEMMGTMLDSENVGAVGAKLIFPYYEDISNQPKSFSIQHASVKFREELTPYIYGPFHENMFNTLIFRNNVNMPKKVISNTAACILIPKSVYAQLDGLDENYFYGYEDIDFAFKLYEAGYDSIFNPQALLFHHESATRVDDERKNQLNYENIMYFFNKWGDLLFKEMLRDKLEGNKFFTNKKLDFSIINTHDENKEFIKGLSKELNEKYNVLIISNLNNKILGPNCDIAISFNPEYEIDKTVSRLNLIKILVLNDLNGEYQKYLDNYDLVLTKDSTIENAIIFESNDGKSFSRELLKIIFDCYIMR</sequence>
<dbReference type="Pfam" id="PF00535">
    <property type="entry name" value="Glycos_transf_2"/>
    <property type="match status" value="1"/>
</dbReference>
<dbReference type="AlphaFoldDB" id="A0A2U1S5H2"/>
<dbReference type="GO" id="GO:0102096">
    <property type="term" value="F:decaprenyl-N-acetyl-alpha-D-glucosaminyl-pyrophosphate:dTDP-alpha-L-rhamnose rhamnosyltransferase activity"/>
    <property type="evidence" value="ECO:0007669"/>
    <property type="project" value="UniProtKB-EC"/>
</dbReference>
<reference evidence="2 3" key="1">
    <citation type="submission" date="2017-03" db="EMBL/GenBank/DDBJ databases">
        <title>Genome sequence of Methanobrevibacter wosei.</title>
        <authorList>
            <person name="Poehlein A."/>
            <person name="Seedorf H."/>
            <person name="Daniel R."/>
        </authorList>
    </citation>
    <scope>NUCLEOTIDE SEQUENCE [LARGE SCALE GENOMIC DNA]</scope>
    <source>
        <strain evidence="2 3">DSM 11979</strain>
    </source>
</reference>
<feature type="domain" description="Glycosyltransferase 2-like" evidence="1">
    <location>
        <begin position="139"/>
        <end position="281"/>
    </location>
</feature>